<accession>A0AAD7K0F0</accession>
<dbReference type="InterPro" id="IPR001764">
    <property type="entry name" value="Glyco_hydro_3_N"/>
</dbReference>
<dbReference type="Gene3D" id="2.60.40.10">
    <property type="entry name" value="Immunoglobulins"/>
    <property type="match status" value="1"/>
</dbReference>
<dbReference type="EMBL" id="JARJLG010000014">
    <property type="protein sequence ID" value="KAJ7775669.1"/>
    <property type="molecule type" value="Genomic_DNA"/>
</dbReference>
<keyword evidence="3" id="KW-0624">Polysaccharide degradation</keyword>
<dbReference type="GO" id="GO:0031222">
    <property type="term" value="P:arabinan catabolic process"/>
    <property type="evidence" value="ECO:0007669"/>
    <property type="project" value="TreeGrafter"/>
</dbReference>
<dbReference type="InterPro" id="IPR013783">
    <property type="entry name" value="Ig-like_fold"/>
</dbReference>
<dbReference type="EC" id="3.2.1.37" evidence="8"/>
<dbReference type="SMART" id="SM01217">
    <property type="entry name" value="Fn3_like"/>
    <property type="match status" value="1"/>
</dbReference>
<gene>
    <name evidence="11" type="ORF">DFH07DRAFT_937044</name>
</gene>
<evidence type="ECO:0000256" key="2">
    <source>
        <dbReference type="ARBA" id="ARBA00005336"/>
    </source>
</evidence>
<evidence type="ECO:0000256" key="4">
    <source>
        <dbReference type="ARBA" id="ARBA00022729"/>
    </source>
</evidence>
<dbReference type="Pfam" id="PF00933">
    <property type="entry name" value="Glyco_hydro_3"/>
    <property type="match status" value="1"/>
</dbReference>
<proteinExistence type="inferred from homology"/>
<keyword evidence="12" id="KW-1185">Reference proteome</keyword>
<keyword evidence="6" id="KW-0326">Glycosidase</keyword>
<dbReference type="GO" id="GO:0045493">
    <property type="term" value="P:xylan catabolic process"/>
    <property type="evidence" value="ECO:0007669"/>
    <property type="project" value="UniProtKB-KW"/>
</dbReference>
<dbReference type="GO" id="GO:0009044">
    <property type="term" value="F:xylan 1,4-beta-xylosidase activity"/>
    <property type="evidence" value="ECO:0007669"/>
    <property type="project" value="UniProtKB-EC"/>
</dbReference>
<dbReference type="Gene3D" id="3.40.50.1700">
    <property type="entry name" value="Glycoside hydrolase family 3 C-terminal domain"/>
    <property type="match status" value="2"/>
</dbReference>
<sequence>MLIKPFELLGLLAALSGCVAQLSFNRYSFDSGAVNPKCARDGKRTDKDTFIDALLDGMTVPELVLQVHLMFADNMVGPNSDNGLYDFAMQLAPTAGVGVVHDWYPTNKSQFNSLQQLSIAKSRLKVPFMQTGECLHGVGSFKQSMFPQSIGLAASFDKDLAYAVGRAIGSEARSIGIHACFAPVLDLGKEPRWGRVQEAWGEDFVLTSHMGVAYASGLSKNGSWADPDAVVPVVKHFAAHGSARGGLNAAPFIGRGTREVMMEMLVPFKAVIDLGGARGVMMAYHELDEVPAVVSPVLYDALADWGYDGFIIADDNAMKYLLTRHFVANSNADTIQQWFNAGGGVQYYDFTLDIFLNTTVELVANGTVPESTLKAAARRVLGTKYDLGLFDNPYIPDSVDSAALTAAHVPLTLDAAHRSIVLLENRDNTLPITPATQGIKTIALIGPFSDILNYGDYSGPWGAYPTANSSTIRQAMAAYLAANASGVSLVSSWGANTWLYNGQYNIPGYLLSASGVPGGLLATYYSDTNFTHAVFTTQETPNRDWGLYPPLGLPSNNFSVVWEGTLAVPVDQDVQGWIGVGVNANTTARLFIDGKLVADSPLTLAGNIIGNIEQLAYDQTNGTGPPPGASAFSFAKGATHAIRVEFQAWNYVQKFENVNSLNAQIELFWNLVDTEDPVGQAVDLAKTADLIVLAVGANWNSDAESADRATLNLSANQTVLADAMFALGKPVVIVLQGGRPFAIPNYYSQAAAVIDAFFPGQSGGQAISDVLFGLFNPGGRVPLSVPYDVGTLPVYYKYVVSLSRRPALTSGLYSYPYTSHAKNYTDLFSFPSYSFGYGKSYSTFSVSGFNASSTGGAHTFSAGETINFRVTVTNEGPMAGSYVPQVYLLLRVSTVTRPLQQLVAFERVYLGVGASATAVMPLEVNRYLPIVNRRYEWQLETGDYVFALMERSGFDADQSNNLTLTCV</sequence>
<evidence type="ECO:0000256" key="9">
    <source>
        <dbReference type="SAM" id="SignalP"/>
    </source>
</evidence>
<dbReference type="InterPro" id="IPR026891">
    <property type="entry name" value="Fn3-like"/>
</dbReference>
<dbReference type="InterPro" id="IPR017853">
    <property type="entry name" value="GH"/>
</dbReference>
<dbReference type="InterPro" id="IPR044993">
    <property type="entry name" value="BXL"/>
</dbReference>
<keyword evidence="5 11" id="KW-0378">Hydrolase</keyword>
<dbReference type="PROSITE" id="PS51257">
    <property type="entry name" value="PROKAR_LIPOPROTEIN"/>
    <property type="match status" value="1"/>
</dbReference>
<evidence type="ECO:0000256" key="6">
    <source>
        <dbReference type="ARBA" id="ARBA00023295"/>
    </source>
</evidence>
<reference evidence="11" key="1">
    <citation type="submission" date="2023-03" db="EMBL/GenBank/DDBJ databases">
        <title>Massive genome expansion in bonnet fungi (Mycena s.s.) driven by repeated elements and novel gene families across ecological guilds.</title>
        <authorList>
            <consortium name="Lawrence Berkeley National Laboratory"/>
            <person name="Harder C.B."/>
            <person name="Miyauchi S."/>
            <person name="Viragh M."/>
            <person name="Kuo A."/>
            <person name="Thoen E."/>
            <person name="Andreopoulos B."/>
            <person name="Lu D."/>
            <person name="Skrede I."/>
            <person name="Drula E."/>
            <person name="Henrissat B."/>
            <person name="Morin E."/>
            <person name="Kohler A."/>
            <person name="Barry K."/>
            <person name="LaButti K."/>
            <person name="Morin E."/>
            <person name="Salamov A."/>
            <person name="Lipzen A."/>
            <person name="Mereny Z."/>
            <person name="Hegedus B."/>
            <person name="Baldrian P."/>
            <person name="Stursova M."/>
            <person name="Weitz H."/>
            <person name="Taylor A."/>
            <person name="Grigoriev I.V."/>
            <person name="Nagy L.G."/>
            <person name="Martin F."/>
            <person name="Kauserud H."/>
        </authorList>
    </citation>
    <scope>NUCLEOTIDE SEQUENCE</scope>
    <source>
        <strain evidence="11">CBHHK188m</strain>
    </source>
</reference>
<dbReference type="AlphaFoldDB" id="A0AAD7K0F0"/>
<dbReference type="PROSITE" id="PS51820">
    <property type="entry name" value="PA14"/>
    <property type="match status" value="1"/>
</dbReference>
<evidence type="ECO:0000313" key="11">
    <source>
        <dbReference type="EMBL" id="KAJ7775669.1"/>
    </source>
</evidence>
<dbReference type="PRINTS" id="PR00133">
    <property type="entry name" value="GLHYDRLASE3"/>
</dbReference>
<evidence type="ECO:0000256" key="8">
    <source>
        <dbReference type="ARBA" id="ARBA00026107"/>
    </source>
</evidence>
<keyword evidence="4 9" id="KW-0732">Signal</keyword>
<keyword evidence="3" id="KW-0858">Xylan degradation</keyword>
<dbReference type="SUPFAM" id="SSF52279">
    <property type="entry name" value="Beta-D-glucan exohydrolase, C-terminal domain"/>
    <property type="match status" value="1"/>
</dbReference>
<comment type="caution">
    <text evidence="11">The sequence shown here is derived from an EMBL/GenBank/DDBJ whole genome shotgun (WGS) entry which is preliminary data.</text>
</comment>
<dbReference type="PANTHER" id="PTHR42721:SF3">
    <property type="entry name" value="BETA-D-XYLOSIDASE 5-RELATED"/>
    <property type="match status" value="1"/>
</dbReference>
<dbReference type="Pfam" id="PF01915">
    <property type="entry name" value="Glyco_hydro_3_C"/>
    <property type="match status" value="1"/>
</dbReference>
<feature type="chain" id="PRO_5042249907" description="xylan 1,4-beta-xylosidase" evidence="9">
    <location>
        <begin position="21"/>
        <end position="967"/>
    </location>
</feature>
<evidence type="ECO:0000259" key="10">
    <source>
        <dbReference type="PROSITE" id="PS51820"/>
    </source>
</evidence>
<feature type="signal peptide" evidence="9">
    <location>
        <begin position="1"/>
        <end position="20"/>
    </location>
</feature>
<dbReference type="Proteomes" id="UP001215280">
    <property type="component" value="Unassembled WGS sequence"/>
</dbReference>
<dbReference type="InterPro" id="IPR002772">
    <property type="entry name" value="Glyco_hydro_3_C"/>
</dbReference>
<feature type="domain" description="PA14" evidence="10">
    <location>
        <begin position="515"/>
        <end position="683"/>
    </location>
</feature>
<dbReference type="SUPFAM" id="SSF51445">
    <property type="entry name" value="(Trans)glycosidases"/>
    <property type="match status" value="1"/>
</dbReference>
<name>A0AAD7K0F0_9AGAR</name>
<evidence type="ECO:0000256" key="7">
    <source>
        <dbReference type="ARBA" id="ARBA00024574"/>
    </source>
</evidence>
<dbReference type="InterPro" id="IPR036962">
    <property type="entry name" value="Glyco_hydro_3_N_sf"/>
</dbReference>
<protein>
    <recommendedName>
        <fullName evidence="8">xylan 1,4-beta-xylosidase</fullName>
        <ecNumber evidence="8">3.2.1.37</ecNumber>
    </recommendedName>
</protein>
<comment type="pathway">
    <text evidence="1">Glycan degradation; xylan degradation.</text>
</comment>
<dbReference type="Pfam" id="PF14310">
    <property type="entry name" value="Fn3-like"/>
    <property type="match status" value="1"/>
</dbReference>
<dbReference type="Pfam" id="PF07691">
    <property type="entry name" value="PA14"/>
    <property type="match status" value="1"/>
</dbReference>
<dbReference type="InterPro" id="IPR037524">
    <property type="entry name" value="PA14/GLEYA"/>
</dbReference>
<dbReference type="GO" id="GO:0046556">
    <property type="term" value="F:alpha-L-arabinofuranosidase activity"/>
    <property type="evidence" value="ECO:0007669"/>
    <property type="project" value="TreeGrafter"/>
</dbReference>
<organism evidence="11 12">
    <name type="scientific">Mycena maculata</name>
    <dbReference type="NCBI Taxonomy" id="230809"/>
    <lineage>
        <taxon>Eukaryota</taxon>
        <taxon>Fungi</taxon>
        <taxon>Dikarya</taxon>
        <taxon>Basidiomycota</taxon>
        <taxon>Agaricomycotina</taxon>
        <taxon>Agaricomycetes</taxon>
        <taxon>Agaricomycetidae</taxon>
        <taxon>Agaricales</taxon>
        <taxon>Marasmiineae</taxon>
        <taxon>Mycenaceae</taxon>
        <taxon>Mycena</taxon>
    </lineage>
</organism>
<comment type="catalytic activity">
    <reaction evidence="7">
        <text>Hydrolysis of (1-&gt;4)-beta-D-xylans, to remove successive D-xylose residues from the non-reducing termini.</text>
        <dbReference type="EC" id="3.2.1.37"/>
    </reaction>
</comment>
<keyword evidence="3" id="KW-0119">Carbohydrate metabolism</keyword>
<comment type="similarity">
    <text evidence="2">Belongs to the glycosyl hydrolase 3 family.</text>
</comment>
<evidence type="ECO:0000256" key="1">
    <source>
        <dbReference type="ARBA" id="ARBA00004851"/>
    </source>
</evidence>
<dbReference type="PANTHER" id="PTHR42721">
    <property type="entry name" value="SUGAR HYDROLASE-RELATED"/>
    <property type="match status" value="1"/>
</dbReference>
<dbReference type="InterPro" id="IPR036881">
    <property type="entry name" value="Glyco_hydro_3_C_sf"/>
</dbReference>
<dbReference type="InterPro" id="IPR011658">
    <property type="entry name" value="PA14_dom"/>
</dbReference>
<evidence type="ECO:0000256" key="5">
    <source>
        <dbReference type="ARBA" id="ARBA00022801"/>
    </source>
</evidence>
<dbReference type="Gene3D" id="3.20.20.300">
    <property type="entry name" value="Glycoside hydrolase, family 3, N-terminal domain"/>
    <property type="match status" value="1"/>
</dbReference>
<evidence type="ECO:0000313" key="12">
    <source>
        <dbReference type="Proteomes" id="UP001215280"/>
    </source>
</evidence>
<evidence type="ECO:0000256" key="3">
    <source>
        <dbReference type="ARBA" id="ARBA00022651"/>
    </source>
</evidence>